<evidence type="ECO:0000313" key="1">
    <source>
        <dbReference type="EMBL" id="KAK0670311.1"/>
    </source>
</evidence>
<dbReference type="Gene3D" id="1.10.630.10">
    <property type="entry name" value="Cytochrome P450"/>
    <property type="match status" value="1"/>
</dbReference>
<dbReference type="GO" id="GO:0005506">
    <property type="term" value="F:iron ion binding"/>
    <property type="evidence" value="ECO:0007669"/>
    <property type="project" value="InterPro"/>
</dbReference>
<sequence length="106" mass="12442">MYKRYGPIVRINPHELHILDPDFYDERYGCGVDSKRKLDKYVPETLEELRRELDVAIPNEQDTPPWSTLQQLPNLTAVTEEALRLSTTLPQGFLEWHTRLSSTRTM</sequence>
<dbReference type="SUPFAM" id="SSF48264">
    <property type="entry name" value="Cytochrome P450"/>
    <property type="match status" value="1"/>
</dbReference>
<gene>
    <name evidence="1" type="ORF">QBC41DRAFT_301704</name>
</gene>
<reference evidence="1" key="1">
    <citation type="submission" date="2023-06" db="EMBL/GenBank/DDBJ databases">
        <title>Genome-scale phylogeny and comparative genomics of the fungal order Sordariales.</title>
        <authorList>
            <consortium name="Lawrence Berkeley National Laboratory"/>
            <person name="Hensen N."/>
            <person name="Bonometti L."/>
            <person name="Westerberg I."/>
            <person name="Brannstrom I.O."/>
            <person name="Guillou S."/>
            <person name="Cros-Aarteil S."/>
            <person name="Calhoun S."/>
            <person name="Haridas S."/>
            <person name="Kuo A."/>
            <person name="Mondo S."/>
            <person name="Pangilinan J."/>
            <person name="Riley R."/>
            <person name="Labutti K."/>
            <person name="Andreopoulos B."/>
            <person name="Lipzen A."/>
            <person name="Chen C."/>
            <person name="Yanf M."/>
            <person name="Daum C."/>
            <person name="Ng V."/>
            <person name="Clum A."/>
            <person name="Steindorff A."/>
            <person name="Ohm R."/>
            <person name="Martin F."/>
            <person name="Silar P."/>
            <person name="Natvig D."/>
            <person name="Lalanne C."/>
            <person name="Gautier V."/>
            <person name="Ament-Velasquez S.L."/>
            <person name="Kruys A."/>
            <person name="Hutchinson M.I."/>
            <person name="Powell A.J."/>
            <person name="Barry K."/>
            <person name="Miller A.N."/>
            <person name="Grigoriev I.V."/>
            <person name="Debuchy R."/>
            <person name="Gladieux P."/>
            <person name="Thoren M.H."/>
            <person name="Johannesson H."/>
        </authorList>
    </citation>
    <scope>NUCLEOTIDE SEQUENCE</scope>
    <source>
        <strain evidence="1">CBS 307.81</strain>
    </source>
</reference>
<protein>
    <submittedName>
        <fullName evidence="1">Uncharacterized protein</fullName>
    </submittedName>
</protein>
<proteinExistence type="predicted"/>
<dbReference type="AlphaFoldDB" id="A0AA39ZG18"/>
<organism evidence="1 2">
    <name type="scientific">Cercophora samala</name>
    <dbReference type="NCBI Taxonomy" id="330535"/>
    <lineage>
        <taxon>Eukaryota</taxon>
        <taxon>Fungi</taxon>
        <taxon>Dikarya</taxon>
        <taxon>Ascomycota</taxon>
        <taxon>Pezizomycotina</taxon>
        <taxon>Sordariomycetes</taxon>
        <taxon>Sordariomycetidae</taxon>
        <taxon>Sordariales</taxon>
        <taxon>Lasiosphaeriaceae</taxon>
        <taxon>Cercophora</taxon>
    </lineage>
</organism>
<dbReference type="Proteomes" id="UP001174997">
    <property type="component" value="Unassembled WGS sequence"/>
</dbReference>
<accession>A0AA39ZG18</accession>
<dbReference type="Pfam" id="PF00067">
    <property type="entry name" value="p450"/>
    <property type="match status" value="1"/>
</dbReference>
<dbReference type="GO" id="GO:0016705">
    <property type="term" value="F:oxidoreductase activity, acting on paired donors, with incorporation or reduction of molecular oxygen"/>
    <property type="evidence" value="ECO:0007669"/>
    <property type="project" value="InterPro"/>
</dbReference>
<dbReference type="InterPro" id="IPR036396">
    <property type="entry name" value="Cyt_P450_sf"/>
</dbReference>
<dbReference type="GO" id="GO:0004497">
    <property type="term" value="F:monooxygenase activity"/>
    <property type="evidence" value="ECO:0007669"/>
    <property type="project" value="InterPro"/>
</dbReference>
<comment type="caution">
    <text evidence="1">The sequence shown here is derived from an EMBL/GenBank/DDBJ whole genome shotgun (WGS) entry which is preliminary data.</text>
</comment>
<dbReference type="EMBL" id="JAULSY010000033">
    <property type="protein sequence ID" value="KAK0670311.1"/>
    <property type="molecule type" value="Genomic_DNA"/>
</dbReference>
<dbReference type="InterPro" id="IPR001128">
    <property type="entry name" value="Cyt_P450"/>
</dbReference>
<dbReference type="GO" id="GO:0020037">
    <property type="term" value="F:heme binding"/>
    <property type="evidence" value="ECO:0007669"/>
    <property type="project" value="InterPro"/>
</dbReference>
<name>A0AA39ZG18_9PEZI</name>
<keyword evidence="2" id="KW-1185">Reference proteome</keyword>
<evidence type="ECO:0000313" key="2">
    <source>
        <dbReference type="Proteomes" id="UP001174997"/>
    </source>
</evidence>